<dbReference type="PRINTS" id="PR01850">
    <property type="entry name" value="GROUCHOFAMLY"/>
</dbReference>
<accession>A0A8B8TP96</accession>
<dbReference type="PROSITE" id="PS50082">
    <property type="entry name" value="WD_REPEATS_2"/>
    <property type="match status" value="1"/>
</dbReference>
<reference evidence="5" key="1">
    <citation type="submission" date="2025-08" db="UniProtKB">
        <authorList>
            <consortium name="RefSeq"/>
        </authorList>
    </citation>
    <scope>IDENTIFICATION</scope>
    <source>
        <tissue evidence="5">Ear skin</tissue>
    </source>
</reference>
<dbReference type="PANTHER" id="PTHR10814:SF33">
    <property type="entry name" value="TRANSDUCIN-LIKE ENHANCER PROTEIN 7"/>
    <property type="match status" value="1"/>
</dbReference>
<comment type="similarity">
    <text evidence="1">Belongs to the WD repeat Groucho/TLE family.</text>
</comment>
<name>A0A8B8TP96_CAMFR</name>
<dbReference type="FunFam" id="2.130.10.10:FF:000915">
    <property type="entry name" value="TLE family member 7"/>
    <property type="match status" value="1"/>
</dbReference>
<dbReference type="PROSITE" id="PS50294">
    <property type="entry name" value="WD_REPEATS_REGION"/>
    <property type="match status" value="1"/>
</dbReference>
<evidence type="ECO:0000256" key="1">
    <source>
        <dbReference type="ARBA" id="ARBA00005969"/>
    </source>
</evidence>
<proteinExistence type="inferred from homology"/>
<dbReference type="InterPro" id="IPR001680">
    <property type="entry name" value="WD40_rpt"/>
</dbReference>
<dbReference type="InterPro" id="IPR036322">
    <property type="entry name" value="WD40_repeat_dom_sf"/>
</dbReference>
<protein>
    <submittedName>
        <fullName evidence="5">Transducin-like enhancer protein 7</fullName>
    </submittedName>
</protein>
<organism evidence="4 5">
    <name type="scientific">Camelus ferus</name>
    <name type="common">Wild bactrian camel</name>
    <name type="synonym">Camelus bactrianus ferus</name>
    <dbReference type="NCBI Taxonomy" id="419612"/>
    <lineage>
        <taxon>Eukaryota</taxon>
        <taxon>Metazoa</taxon>
        <taxon>Chordata</taxon>
        <taxon>Craniata</taxon>
        <taxon>Vertebrata</taxon>
        <taxon>Euteleostomi</taxon>
        <taxon>Mammalia</taxon>
        <taxon>Eutheria</taxon>
        <taxon>Laurasiatheria</taxon>
        <taxon>Artiodactyla</taxon>
        <taxon>Tylopoda</taxon>
        <taxon>Camelidae</taxon>
        <taxon>Camelus</taxon>
    </lineage>
</organism>
<dbReference type="GO" id="GO:0005634">
    <property type="term" value="C:nucleus"/>
    <property type="evidence" value="ECO:0007669"/>
    <property type="project" value="InterPro"/>
</dbReference>
<evidence type="ECO:0000313" key="4">
    <source>
        <dbReference type="Proteomes" id="UP000694856"/>
    </source>
</evidence>
<dbReference type="Pfam" id="PF00400">
    <property type="entry name" value="WD40"/>
    <property type="match status" value="3"/>
</dbReference>
<dbReference type="Proteomes" id="UP000694856">
    <property type="component" value="Chromosome 9"/>
</dbReference>
<dbReference type="GeneID" id="116666090"/>
<evidence type="ECO:0000313" key="5">
    <source>
        <dbReference type="RefSeq" id="XP_032344079.1"/>
    </source>
</evidence>
<dbReference type="InterPro" id="IPR015943">
    <property type="entry name" value="WD40/YVTN_repeat-like_dom_sf"/>
</dbReference>
<sequence>MSEEKEEASFSILTIYDDPEERGSVPESPGISSQHEHHTQSQLDEACGPLQQLPGSLAQCGPVFQEVSCVSPQQWVPQALDRSELQVPWFSKVESEEAEPGPSSPPGLGFAQLCSSPPPSEEVRSLLRAIVRLRNCVRGQGRLSPLWVKAGQSYDPLLATQPPVPDEAVVRQRTPRGSWKVGKLRHGKKVYAVAVSGSTHHVYTCGHGYIRVWNESALHAWDQAPQAQLNLQDHQNCVLTCKLFPDEQRLITGGLSQTLTLWDLAPTPRIRAQLASTGPMCYSLAISSNAQICLACFKGFVEIWDLQNQILIRKHEVPIYGSRCVDITGNKFWTGGEDTSLYSWDLRSYQRLQQHDLQHEILSITHDPSEEWLLVGLRMSDIIILHTHRKEKFKAVLHKYIHHHNLKFASCGSYFVTTQDESIHCLAAPSLQRLFQAEESTDILCCDVSSDNQYLVTGSKNSATVYQLLY</sequence>
<dbReference type="SUPFAM" id="SSF50978">
    <property type="entry name" value="WD40 repeat-like"/>
    <property type="match status" value="1"/>
</dbReference>
<keyword evidence="4" id="KW-1185">Reference proteome</keyword>
<feature type="region of interest" description="Disordered" evidence="3">
    <location>
        <begin position="92"/>
        <end position="116"/>
    </location>
</feature>
<dbReference type="InterPro" id="IPR009146">
    <property type="entry name" value="Groucho_enhance"/>
</dbReference>
<dbReference type="AlphaFoldDB" id="A0A8B8TP96"/>
<feature type="region of interest" description="Disordered" evidence="3">
    <location>
        <begin position="1"/>
        <end position="50"/>
    </location>
</feature>
<dbReference type="SMART" id="SM00320">
    <property type="entry name" value="WD40"/>
    <property type="match status" value="5"/>
</dbReference>
<keyword evidence="2" id="KW-0853">WD repeat</keyword>
<dbReference type="KEGG" id="cfr:116666090"/>
<dbReference type="GO" id="GO:0090090">
    <property type="term" value="P:negative regulation of canonical Wnt signaling pathway"/>
    <property type="evidence" value="ECO:0007669"/>
    <property type="project" value="TreeGrafter"/>
</dbReference>
<evidence type="ECO:0000256" key="3">
    <source>
        <dbReference type="SAM" id="MobiDB-lite"/>
    </source>
</evidence>
<dbReference type="Gene3D" id="2.130.10.10">
    <property type="entry name" value="YVTN repeat-like/Quinoprotein amine dehydrogenase"/>
    <property type="match status" value="1"/>
</dbReference>
<dbReference type="PANTHER" id="PTHR10814">
    <property type="entry name" value="TRANSDUCIN-LIKE ENHANCER PROTEIN"/>
    <property type="match status" value="1"/>
</dbReference>
<dbReference type="CTD" id="102723796"/>
<dbReference type="RefSeq" id="XP_032344079.1">
    <property type="nucleotide sequence ID" value="XM_032488188.1"/>
</dbReference>
<feature type="repeat" description="WD" evidence="2">
    <location>
        <begin position="231"/>
        <end position="272"/>
    </location>
</feature>
<gene>
    <name evidence="5" type="primary">TLE7</name>
</gene>
<dbReference type="GO" id="GO:0005667">
    <property type="term" value="C:transcription regulator complex"/>
    <property type="evidence" value="ECO:0007669"/>
    <property type="project" value="TreeGrafter"/>
</dbReference>
<evidence type="ECO:0000256" key="2">
    <source>
        <dbReference type="PROSITE-ProRule" id="PRU00221"/>
    </source>
</evidence>
<dbReference type="GO" id="GO:0003714">
    <property type="term" value="F:transcription corepressor activity"/>
    <property type="evidence" value="ECO:0007669"/>
    <property type="project" value="TreeGrafter"/>
</dbReference>